<dbReference type="SUPFAM" id="SSF52777">
    <property type="entry name" value="CoA-dependent acyltransferases"/>
    <property type="match status" value="2"/>
</dbReference>
<proteinExistence type="predicted"/>
<dbReference type="Gene3D" id="3.30.559.30">
    <property type="entry name" value="Nonribosomal peptide synthetase, condensation domain"/>
    <property type="match status" value="1"/>
</dbReference>
<dbReference type="InterPro" id="IPR009081">
    <property type="entry name" value="PP-bd_ACP"/>
</dbReference>
<dbReference type="InterPro" id="IPR036736">
    <property type="entry name" value="ACP-like_sf"/>
</dbReference>
<feature type="compositionally biased region" description="Polar residues" evidence="5">
    <location>
        <begin position="127"/>
        <end position="138"/>
    </location>
</feature>
<name>A0ABV9ZX49_9ACTN</name>
<evidence type="ECO:0000256" key="4">
    <source>
        <dbReference type="ARBA" id="ARBA00022737"/>
    </source>
</evidence>
<evidence type="ECO:0000256" key="1">
    <source>
        <dbReference type="ARBA" id="ARBA00001957"/>
    </source>
</evidence>
<dbReference type="Gene3D" id="2.30.38.10">
    <property type="entry name" value="Luciferase, Domain 3"/>
    <property type="match status" value="2"/>
</dbReference>
<evidence type="ECO:0000256" key="3">
    <source>
        <dbReference type="ARBA" id="ARBA00022553"/>
    </source>
</evidence>
<dbReference type="Gene3D" id="3.40.50.980">
    <property type="match status" value="4"/>
</dbReference>
<keyword evidence="3" id="KW-0597">Phosphoprotein</keyword>
<dbReference type="InterPro" id="IPR020806">
    <property type="entry name" value="PKS_PP-bd"/>
</dbReference>
<dbReference type="Gene3D" id="3.30.300.30">
    <property type="match status" value="3"/>
</dbReference>
<dbReference type="SUPFAM" id="SSF53335">
    <property type="entry name" value="S-adenosyl-L-methionine-dependent methyltransferases"/>
    <property type="match status" value="1"/>
</dbReference>
<dbReference type="PANTHER" id="PTHR45527">
    <property type="entry name" value="NONRIBOSOMAL PEPTIDE SYNTHETASE"/>
    <property type="match status" value="1"/>
</dbReference>
<dbReference type="Gene3D" id="3.40.50.1820">
    <property type="entry name" value="alpha/beta hydrolase"/>
    <property type="match status" value="1"/>
</dbReference>
<keyword evidence="8" id="KW-1185">Reference proteome</keyword>
<dbReference type="InterPro" id="IPR023213">
    <property type="entry name" value="CAT-like_dom_sf"/>
</dbReference>
<comment type="caution">
    <text evidence="7">The sequence shown here is derived from an EMBL/GenBank/DDBJ whole genome shotgun (WGS) entry which is preliminary data.</text>
</comment>
<dbReference type="InterPro" id="IPR013217">
    <property type="entry name" value="Methyltransf_12"/>
</dbReference>
<dbReference type="InterPro" id="IPR025110">
    <property type="entry name" value="AMP-bd_C"/>
</dbReference>
<evidence type="ECO:0000256" key="2">
    <source>
        <dbReference type="ARBA" id="ARBA00022450"/>
    </source>
</evidence>
<feature type="region of interest" description="Disordered" evidence="5">
    <location>
        <begin position="1443"/>
        <end position="1474"/>
    </location>
</feature>
<keyword evidence="2" id="KW-0596">Phosphopantetheine</keyword>
<evidence type="ECO:0000259" key="6">
    <source>
        <dbReference type="PROSITE" id="PS50075"/>
    </source>
</evidence>
<dbReference type="Proteomes" id="UP001596222">
    <property type="component" value="Unassembled WGS sequence"/>
</dbReference>
<evidence type="ECO:0000313" key="7">
    <source>
        <dbReference type="EMBL" id="MFC5144996.1"/>
    </source>
</evidence>
<dbReference type="InterPro" id="IPR001031">
    <property type="entry name" value="Thioesterase"/>
</dbReference>
<feature type="compositionally biased region" description="Low complexity" evidence="5">
    <location>
        <begin position="2325"/>
        <end position="2339"/>
    </location>
</feature>
<comment type="cofactor">
    <cofactor evidence="1">
        <name>pantetheine 4'-phosphate</name>
        <dbReference type="ChEBI" id="CHEBI:47942"/>
    </cofactor>
</comment>
<feature type="region of interest" description="Disordered" evidence="5">
    <location>
        <begin position="1960"/>
        <end position="1981"/>
    </location>
</feature>
<protein>
    <submittedName>
        <fullName evidence="7">Amino acid adenylation domain-containing protein</fullName>
    </submittedName>
</protein>
<dbReference type="Gene3D" id="3.30.559.10">
    <property type="entry name" value="Chloramphenicol acetyltransferase-like domain"/>
    <property type="match status" value="1"/>
</dbReference>
<dbReference type="EMBL" id="JBHSKJ010000004">
    <property type="protein sequence ID" value="MFC5144996.1"/>
    <property type="molecule type" value="Genomic_DNA"/>
</dbReference>
<dbReference type="PANTHER" id="PTHR45527:SF1">
    <property type="entry name" value="FATTY ACID SYNTHASE"/>
    <property type="match status" value="1"/>
</dbReference>
<organism evidence="7 8">
    <name type="scientific">Streptomyces aureoversilis</name>
    <dbReference type="NCBI Taxonomy" id="67277"/>
    <lineage>
        <taxon>Bacteria</taxon>
        <taxon>Bacillati</taxon>
        <taxon>Actinomycetota</taxon>
        <taxon>Actinomycetes</taxon>
        <taxon>Kitasatosporales</taxon>
        <taxon>Streptomycetaceae</taxon>
        <taxon>Streptomyces</taxon>
    </lineage>
</organism>
<dbReference type="InterPro" id="IPR029058">
    <property type="entry name" value="AB_hydrolase_fold"/>
</dbReference>
<dbReference type="RefSeq" id="WP_382039210.1">
    <property type="nucleotide sequence ID" value="NZ_JBHSKJ010000004.1"/>
</dbReference>
<dbReference type="InterPro" id="IPR020845">
    <property type="entry name" value="AMP-binding_CS"/>
</dbReference>
<dbReference type="InterPro" id="IPR006162">
    <property type="entry name" value="Ppantetheine_attach_site"/>
</dbReference>
<dbReference type="Pfam" id="PF08242">
    <property type="entry name" value="Methyltransf_12"/>
    <property type="match status" value="1"/>
</dbReference>
<dbReference type="InterPro" id="IPR000873">
    <property type="entry name" value="AMP-dep_synth/lig_dom"/>
</dbReference>
<keyword evidence="4" id="KW-0677">Repeat</keyword>
<dbReference type="InterPro" id="IPR045851">
    <property type="entry name" value="AMP-bd_C_sf"/>
</dbReference>
<dbReference type="Pfam" id="PF00550">
    <property type="entry name" value="PP-binding"/>
    <property type="match status" value="2"/>
</dbReference>
<feature type="region of interest" description="Disordered" evidence="5">
    <location>
        <begin position="2320"/>
        <end position="2339"/>
    </location>
</feature>
<dbReference type="NCBIfam" id="TIGR01733">
    <property type="entry name" value="AA-adenyl-dom"/>
    <property type="match status" value="2"/>
</dbReference>
<dbReference type="SMART" id="SM00823">
    <property type="entry name" value="PKS_PP"/>
    <property type="match status" value="2"/>
</dbReference>
<dbReference type="SUPFAM" id="SSF53474">
    <property type="entry name" value="alpha/beta-Hydrolases"/>
    <property type="match status" value="1"/>
</dbReference>
<dbReference type="Pfam" id="PF00668">
    <property type="entry name" value="Condensation"/>
    <property type="match status" value="1"/>
</dbReference>
<dbReference type="PROSITE" id="PS00455">
    <property type="entry name" value="AMP_BINDING"/>
    <property type="match status" value="2"/>
</dbReference>
<dbReference type="CDD" id="cd19540">
    <property type="entry name" value="LCL_NRPS-like"/>
    <property type="match status" value="1"/>
</dbReference>
<dbReference type="CDD" id="cd02440">
    <property type="entry name" value="AdoMet_MTases"/>
    <property type="match status" value="1"/>
</dbReference>
<feature type="domain" description="Carrier" evidence="6">
    <location>
        <begin position="1979"/>
        <end position="2054"/>
    </location>
</feature>
<dbReference type="InterPro" id="IPR029063">
    <property type="entry name" value="SAM-dependent_MTases_sf"/>
</dbReference>
<dbReference type="InterPro" id="IPR001242">
    <property type="entry name" value="Condensation_dom"/>
</dbReference>
<feature type="region of interest" description="Disordered" evidence="5">
    <location>
        <begin position="127"/>
        <end position="151"/>
    </location>
</feature>
<feature type="compositionally biased region" description="Basic and acidic residues" evidence="5">
    <location>
        <begin position="900"/>
        <end position="919"/>
    </location>
</feature>
<dbReference type="Pfam" id="PF00501">
    <property type="entry name" value="AMP-binding"/>
    <property type="match status" value="2"/>
</dbReference>
<dbReference type="Gene3D" id="1.10.1200.10">
    <property type="entry name" value="ACP-like"/>
    <property type="match status" value="1"/>
</dbReference>
<dbReference type="InterPro" id="IPR020802">
    <property type="entry name" value="TesA-like"/>
</dbReference>
<dbReference type="PROSITE" id="PS00012">
    <property type="entry name" value="PHOSPHOPANTETHEINE"/>
    <property type="match status" value="2"/>
</dbReference>
<evidence type="ECO:0000313" key="8">
    <source>
        <dbReference type="Proteomes" id="UP001596222"/>
    </source>
</evidence>
<dbReference type="Pfam" id="PF00975">
    <property type="entry name" value="Thioesterase"/>
    <property type="match status" value="1"/>
</dbReference>
<dbReference type="SUPFAM" id="SSF47336">
    <property type="entry name" value="ACP-like"/>
    <property type="match status" value="2"/>
</dbReference>
<dbReference type="Gene3D" id="3.40.50.150">
    <property type="entry name" value="Vaccinia Virus protein VP39"/>
    <property type="match status" value="1"/>
</dbReference>
<sequence>MWERQAAARPDAVAVVEGERSWSYAQLDSVSDRIARRLRERGVGPDDVVGVLLPRGAAQIATVLGVTKTGAAFLPVDPSYPRRRIGHVLGDARPRVVVVDEQRAAMASGFDAVEVSGDIGEWSSDDVQPQGVPTQGVPTQGVPAEDGPAGRPAATVDHSAYVIYTSGSTGVPKGVVVTHRGLAGLAATLRERCPAGPGSRVLQLSSPAFDASVLELVWALDAGAALVVASPERLVGAELATALAENAVSHALIPPSVLATLPPSAPTELTGLRTLVVGAEACSPELVRAWAPGRRMVNAYGPTECTVVASQTGHLDEPPVTIGRPAANTRLYVLDDALRLVPAGVPGELYVSGAGVARGYLGRAGLTASRFVADPFGGPGARMYRTGDVVRWNADGELEYLGRSDEQVKIRGFRVEPGEVRRVLEARPEVREAAVVARGDGETSSLAAYVVLAGGSDQPDQPDEAAEAAEAQISEWQDVYHSVYGDLSAPGEDFVGWNSSFTGEPIPVGEMREWRDAAVHQVLRFGPRRILEIGVGSGLLAVPLAETADEYWGTDFSATAIDRLRHFVTGRGWDHVRLSCRPAHDLSGLPAGHFDTVVINSVVQYFPSADYLRDVVTKVWDLVADGGRVVLGDVRHHGLLRMLHAAVHHHRDPGTRRSTVEQAVVTEKELLLAPEFFTALADACGASGAEIRLKEGAAHNELTGYRYEVVLHKGGPARSLADTPALVWGRDVTGLDDLGRAVGAGGAAGSPVRVVDVPNARLAGGVVALDALDGLGAMDAVDAVDAVDTSDVDVDADRVDPQAVRSWARQAGHGVVMTWSPRRSGWFEFVVLPGADDAAPLTDVYRGRSVPATSNVPAVARSAGALVSGLRATLKELLPDYMVPATITAVERMPLTPNGKLDRRALPEPEVRSAGGRDPRTPQEEILCALFAEILGVSRVGVEDGFFDLGGHSLLATRLISRIRTVLDVEVPLRTVFAAPSVAELAVWVERARTEDTTAVRPAVTAVARPGLVPLSFGQQRLWFLHKLEGPSATYNSPLALRLSGRLDVAALRAALTDVAGRHEALRTVFAEHAGTPYQRILDTVEVELTVRETTEDEAEGLMGEAARYPFDLSREIPLRAELFALGSDEWVLVLVLHHIAADGWSLRPLAQDIATAYDDRCRGQAPSWSPLPVQYADYALWQRRLLDEDGLLDRQLEYWTRQLADLPDVVTLPTDRPRPVTAGYRGEMRSTDLGAALHRDLLAVAKDGGATLSMVFQAAFGALLTRRGAGTDIPVGMPIAGRTDAGLDDLVGFFVNTLVLRIDTSGRPSFTELLARVREVSLAAYSHQDIPFDHLVEKLNPRRSPAHHPLYQVHLAVQNNPDAALALPGVNARPYPGLVASGVSRVDLTVNVTETYDGTGGAGGINIAAEYATDLYDADTIDSLLDELARLLREIVVSPDEPIGGTDVKPAGNAVRPRGRSLPEPDRPESAPGTLPELLRTWFAAHPSAVAVADGTTRWTYAELDAEANRMARSLVERGAGPECVVAVLLPRSARQVASVVAVAKSGAAYLPIDPASPDERVKRLIGGAAPVLVITDATGAARVGSGVEVVDVDDPDTAAARRRLPDTGLTDRERTAAVRLEHPAYVIHTSGSTGEPKGAVVTHGGLADSVAFWRDRWQLAEGDRVLQLASPGFDISVFDLLVTFAAGAELVLPDPALTSGEPLARELDAARITHFMTVPSVLASMPPDASARLTGLRGIVVGGEECTPDLAARWSQGRRMMNVYGQTETTVACTMTEPLGAGPVTIGRPNPQVRVYVLDEQLKMLPPGTDGELYVAGPGIGRGYLHRPDLTAIRFVADPYGPPGERMYRTGDLGRWTYRGELEFAGRYDDQVKIRGFRVEPGEVEAALTERPDVARAVVVARADRQGEPALIGYVVPAAGEGAFDVAAVREGLRRTLPAHLVPAALVPLPDFPLSPSGKVDRRALPEPEFGETGGHGPRTPQEEILCALFAEVLGLPQVGVDDNFFDLGGHSLLANKLIARITEVLGVEVPIRNFFGGPTVARVAEQLGTGGGHDAFDILLPLRTQGTLPPLFCVHPGAAICWGYADLLLYLSPDFPVYGLQSPGLSSPDGLPETLEEVADACIAEMRRVQPEGPYYLLGQSFGGVVAQAMAARLERAGQRVGLIVALDSEPARPLTEREQQQVVEATAVVYAGILEVLGVDVSALTDRKLTFAQFSELARTTSTVLGNIKEDEFGLLMEILHRNISLAAKYRPERVDADMLIFGAAEEPERVLDPESWRDIVAGTITYHPIPTSHSQITTPPSLALIAPILEEHLRSLIPSPATTPDPATTPEEEN</sequence>
<dbReference type="SUPFAM" id="SSF56801">
    <property type="entry name" value="Acetyl-CoA synthetase-like"/>
    <property type="match status" value="2"/>
</dbReference>
<dbReference type="Pfam" id="PF13193">
    <property type="entry name" value="AMP-binding_C"/>
    <property type="match status" value="1"/>
</dbReference>
<dbReference type="InterPro" id="IPR010071">
    <property type="entry name" value="AA_adenyl_dom"/>
</dbReference>
<feature type="domain" description="Carrier" evidence="6">
    <location>
        <begin position="918"/>
        <end position="993"/>
    </location>
</feature>
<reference evidence="8" key="1">
    <citation type="journal article" date="2019" name="Int. J. Syst. Evol. Microbiol.">
        <title>The Global Catalogue of Microorganisms (GCM) 10K type strain sequencing project: providing services to taxonomists for standard genome sequencing and annotation.</title>
        <authorList>
            <consortium name="The Broad Institute Genomics Platform"/>
            <consortium name="The Broad Institute Genome Sequencing Center for Infectious Disease"/>
            <person name="Wu L."/>
            <person name="Ma J."/>
        </authorList>
    </citation>
    <scope>NUCLEOTIDE SEQUENCE [LARGE SCALE GENOMIC DNA]</scope>
    <source>
        <strain evidence="8">CGMCC 4.1641</strain>
    </source>
</reference>
<gene>
    <name evidence="7" type="ORF">ACFPP6_09970</name>
</gene>
<dbReference type="PROSITE" id="PS50075">
    <property type="entry name" value="CARRIER"/>
    <property type="match status" value="2"/>
</dbReference>
<accession>A0ABV9ZX49</accession>
<evidence type="ECO:0000256" key="5">
    <source>
        <dbReference type="SAM" id="MobiDB-lite"/>
    </source>
</evidence>
<dbReference type="SMART" id="SM00824">
    <property type="entry name" value="PKS_TE"/>
    <property type="match status" value="1"/>
</dbReference>
<feature type="region of interest" description="Disordered" evidence="5">
    <location>
        <begin position="898"/>
        <end position="919"/>
    </location>
</feature>